<protein>
    <submittedName>
        <fullName evidence="1">Uncharacterized protein</fullName>
    </submittedName>
</protein>
<dbReference type="EMBL" id="CADCUX010000664">
    <property type="protein sequence ID" value="CAA9438382.1"/>
    <property type="molecule type" value="Genomic_DNA"/>
</dbReference>
<reference evidence="1" key="1">
    <citation type="submission" date="2020-02" db="EMBL/GenBank/DDBJ databases">
        <authorList>
            <person name="Meier V. D."/>
        </authorList>
    </citation>
    <scope>NUCLEOTIDE SEQUENCE</scope>
    <source>
        <strain evidence="1">AVDCRST_MAG51</strain>
    </source>
</reference>
<accession>A0A6J4Q991</accession>
<proteinExistence type="predicted"/>
<evidence type="ECO:0000313" key="1">
    <source>
        <dbReference type="EMBL" id="CAA9438382.1"/>
    </source>
</evidence>
<gene>
    <name evidence="1" type="ORF">AVDCRST_MAG51-3089</name>
</gene>
<name>A0A6J4Q991_9BURK</name>
<sequence>MGSVVEAFYWLARRTTSSFVELRPEAAVRPAAGSQPCPGEPIYRLRRWPNLPSSMRTADVLRLLSLMSNRPVNRSWMLSKGKLPEKRLDRLLQRLSAQGALEVVDPASFPRQAVGAL</sequence>
<organism evidence="1">
    <name type="scientific">uncultured Ramlibacter sp</name>
    <dbReference type="NCBI Taxonomy" id="260755"/>
    <lineage>
        <taxon>Bacteria</taxon>
        <taxon>Pseudomonadati</taxon>
        <taxon>Pseudomonadota</taxon>
        <taxon>Betaproteobacteria</taxon>
        <taxon>Burkholderiales</taxon>
        <taxon>Comamonadaceae</taxon>
        <taxon>Ramlibacter</taxon>
        <taxon>environmental samples</taxon>
    </lineage>
</organism>
<dbReference type="AlphaFoldDB" id="A0A6J4Q991"/>